<gene>
    <name evidence="2" type="primary">AVEN_150329_1</name>
    <name evidence="2" type="ORF">CEXT_483531</name>
</gene>
<comment type="caution">
    <text evidence="2">The sequence shown here is derived from an EMBL/GenBank/DDBJ whole genome shotgun (WGS) entry which is preliminary data.</text>
</comment>
<organism evidence="2 3">
    <name type="scientific">Caerostris extrusa</name>
    <name type="common">Bark spider</name>
    <name type="synonym">Caerostris bankana</name>
    <dbReference type="NCBI Taxonomy" id="172846"/>
    <lineage>
        <taxon>Eukaryota</taxon>
        <taxon>Metazoa</taxon>
        <taxon>Ecdysozoa</taxon>
        <taxon>Arthropoda</taxon>
        <taxon>Chelicerata</taxon>
        <taxon>Arachnida</taxon>
        <taxon>Araneae</taxon>
        <taxon>Araneomorphae</taxon>
        <taxon>Entelegynae</taxon>
        <taxon>Araneoidea</taxon>
        <taxon>Araneidae</taxon>
        <taxon>Caerostris</taxon>
    </lineage>
</organism>
<sequence length="570" mass="64435">MGEPEALTTSQFAKNIPIPKIKMKRTWRYQKLGRVIFWCTLLVHQMFENKTSLHQSSINLATMNKSLFETLALHCFSETQVPASSQSTTSSTSRYQTEETAKFQVRIHITTSSTDTAFGRIPSTTSRSNGVSAVHAKEKGPQLQTIPLTLNNVPEIRLLLPNDVHEQLTNIQKLHHNKIILSNLIRNTKVQSGKYSSNEAPKNLPFNNNNNYDNSFKEPQDSSFRPQNYEQSHNVEQHSPVNTYSQPDPNGYPNTITFPDQNIQKEYNQGQDNNYQNIQTNYNPEQNKNHNIKPNYNPGQNNDHQNIKPNYNPGQNNDHQIIKPNYNQGQNNNHQNVPTNYNQGQNNNHQNVPTNYNQDQNNNPQNIPPNYNQEISQSFEAQNGYQISQHLDARAPVNQVKVQSFSNVQENRHAYNTGGQRQNEGQVFTQKSNQPGVFPSYPGQVQRGYTENDVQTQISAFDVQTTAGENVASDTESTNVARDDTTLLQQKELDTTGDSFTTSTGGVQLDLQLDARSDRSGSCDCSQNCAPLRRFPDENFGTSIREIARSLNADAFSNLLDFPIKKSNPC</sequence>
<feature type="compositionally biased region" description="Polar residues" evidence="1">
    <location>
        <begin position="273"/>
        <end position="286"/>
    </location>
</feature>
<feature type="region of interest" description="Disordered" evidence="1">
    <location>
        <begin position="116"/>
        <end position="138"/>
    </location>
</feature>
<feature type="compositionally biased region" description="Polar residues" evidence="1">
    <location>
        <begin position="292"/>
        <end position="319"/>
    </location>
</feature>
<proteinExistence type="predicted"/>
<evidence type="ECO:0008006" key="4">
    <source>
        <dbReference type="Google" id="ProtNLM"/>
    </source>
</evidence>
<accession>A0AAV4VGF3</accession>
<protein>
    <recommendedName>
        <fullName evidence="4">GATA zinc finger domain-containing protein 14-like</fullName>
    </recommendedName>
</protein>
<feature type="region of interest" description="Disordered" evidence="1">
    <location>
        <begin position="192"/>
        <end position="259"/>
    </location>
</feature>
<dbReference type="EMBL" id="BPLR01014479">
    <property type="protein sequence ID" value="GIY69054.1"/>
    <property type="molecule type" value="Genomic_DNA"/>
</dbReference>
<dbReference type="Proteomes" id="UP001054945">
    <property type="component" value="Unassembled WGS sequence"/>
</dbReference>
<dbReference type="AlphaFoldDB" id="A0AAV4VGF3"/>
<feature type="compositionally biased region" description="Low complexity" evidence="1">
    <location>
        <begin position="198"/>
        <end position="214"/>
    </location>
</feature>
<keyword evidence="3" id="KW-1185">Reference proteome</keyword>
<evidence type="ECO:0000313" key="2">
    <source>
        <dbReference type="EMBL" id="GIY69054.1"/>
    </source>
</evidence>
<feature type="region of interest" description="Disordered" evidence="1">
    <location>
        <begin position="273"/>
        <end position="372"/>
    </location>
</feature>
<feature type="compositionally biased region" description="Polar residues" evidence="1">
    <location>
        <begin position="221"/>
        <end position="259"/>
    </location>
</feature>
<evidence type="ECO:0000256" key="1">
    <source>
        <dbReference type="SAM" id="MobiDB-lite"/>
    </source>
</evidence>
<name>A0AAV4VGF3_CAEEX</name>
<reference evidence="2 3" key="1">
    <citation type="submission" date="2021-06" db="EMBL/GenBank/DDBJ databases">
        <title>Caerostris extrusa draft genome.</title>
        <authorList>
            <person name="Kono N."/>
            <person name="Arakawa K."/>
        </authorList>
    </citation>
    <scope>NUCLEOTIDE SEQUENCE [LARGE SCALE GENOMIC DNA]</scope>
</reference>
<feature type="compositionally biased region" description="Low complexity" evidence="1">
    <location>
        <begin position="325"/>
        <end position="372"/>
    </location>
</feature>
<feature type="compositionally biased region" description="Polar residues" evidence="1">
    <location>
        <begin position="116"/>
        <end position="131"/>
    </location>
</feature>
<evidence type="ECO:0000313" key="3">
    <source>
        <dbReference type="Proteomes" id="UP001054945"/>
    </source>
</evidence>